<organism evidence="1 2">
    <name type="scientific">Piscinibacterium candidicorallinum</name>
    <dbReference type="NCBI Taxonomy" id="1793872"/>
    <lineage>
        <taxon>Bacteria</taxon>
        <taxon>Pseudomonadati</taxon>
        <taxon>Pseudomonadota</taxon>
        <taxon>Betaproteobacteria</taxon>
        <taxon>Burkholderiales</taxon>
        <taxon>Piscinibacterium</taxon>
    </lineage>
</organism>
<dbReference type="RefSeq" id="WP_377301048.1">
    <property type="nucleotide sequence ID" value="NZ_JBHRTI010000003.1"/>
</dbReference>
<name>A0ABV7GYB1_9BURK</name>
<reference evidence="2" key="1">
    <citation type="journal article" date="2019" name="Int. J. Syst. Evol. Microbiol.">
        <title>The Global Catalogue of Microorganisms (GCM) 10K type strain sequencing project: providing services to taxonomists for standard genome sequencing and annotation.</title>
        <authorList>
            <consortium name="The Broad Institute Genomics Platform"/>
            <consortium name="The Broad Institute Genome Sequencing Center for Infectious Disease"/>
            <person name="Wu L."/>
            <person name="Ma J."/>
        </authorList>
    </citation>
    <scope>NUCLEOTIDE SEQUENCE [LARGE SCALE GENOMIC DNA]</scope>
    <source>
        <strain evidence="2">KCTC 52168</strain>
    </source>
</reference>
<accession>A0ABV7GYB1</accession>
<comment type="caution">
    <text evidence="1">The sequence shown here is derived from an EMBL/GenBank/DDBJ whole genome shotgun (WGS) entry which is preliminary data.</text>
</comment>
<dbReference type="Proteomes" id="UP001595556">
    <property type="component" value="Unassembled WGS sequence"/>
</dbReference>
<evidence type="ECO:0000313" key="1">
    <source>
        <dbReference type="EMBL" id="MFC3146658.1"/>
    </source>
</evidence>
<dbReference type="EMBL" id="JBHRTI010000003">
    <property type="protein sequence ID" value="MFC3146658.1"/>
    <property type="molecule type" value="Genomic_DNA"/>
</dbReference>
<protein>
    <submittedName>
        <fullName evidence="1">Uncharacterized protein</fullName>
    </submittedName>
</protein>
<proteinExistence type="predicted"/>
<evidence type="ECO:0000313" key="2">
    <source>
        <dbReference type="Proteomes" id="UP001595556"/>
    </source>
</evidence>
<gene>
    <name evidence="1" type="ORF">ACFOEN_03265</name>
</gene>
<keyword evidence="2" id="KW-1185">Reference proteome</keyword>
<sequence>MDQTIRGAVGKRATVVAEDACYCLGPYWAVGKTYLIVATRNATRLPGQFIASNVCEGTGEINDRAKQIIKELGTAQR</sequence>